<keyword evidence="7" id="KW-0812">Transmembrane</keyword>
<evidence type="ECO:0000313" key="10">
    <source>
        <dbReference type="EMBL" id="TFE89346.1"/>
    </source>
</evidence>
<feature type="transmembrane region" description="Helical" evidence="7">
    <location>
        <begin position="41"/>
        <end position="58"/>
    </location>
</feature>
<keyword evidence="2" id="KW-1003">Cell membrane</keyword>
<dbReference type="CDD" id="cd06225">
    <property type="entry name" value="HAMP"/>
    <property type="match status" value="1"/>
</dbReference>
<keyword evidence="4 6" id="KW-0807">Transducer</keyword>
<dbReference type="AlphaFoldDB" id="A0A4Y8Q6A0"/>
<evidence type="ECO:0000259" key="8">
    <source>
        <dbReference type="PROSITE" id="PS50111"/>
    </source>
</evidence>
<protein>
    <recommendedName>
        <fullName evidence="12">Methyl-accepting chemotaxis protein</fullName>
    </recommendedName>
</protein>
<organism evidence="10 11">
    <name type="scientific">Paenibacillus athensensis</name>
    <dbReference type="NCBI Taxonomy" id="1967502"/>
    <lineage>
        <taxon>Bacteria</taxon>
        <taxon>Bacillati</taxon>
        <taxon>Bacillota</taxon>
        <taxon>Bacilli</taxon>
        <taxon>Bacillales</taxon>
        <taxon>Paenibacillaceae</taxon>
        <taxon>Paenibacillus</taxon>
    </lineage>
</organism>
<gene>
    <name evidence="10" type="ORF">B5M42_07830</name>
</gene>
<evidence type="ECO:0000256" key="2">
    <source>
        <dbReference type="ARBA" id="ARBA00022475"/>
    </source>
</evidence>
<evidence type="ECO:0000256" key="6">
    <source>
        <dbReference type="PROSITE-ProRule" id="PRU00284"/>
    </source>
</evidence>
<dbReference type="InterPro" id="IPR003660">
    <property type="entry name" value="HAMP_dom"/>
</dbReference>
<proteinExistence type="inferred from homology"/>
<evidence type="ECO:0008006" key="12">
    <source>
        <dbReference type="Google" id="ProtNLM"/>
    </source>
</evidence>
<feature type="transmembrane region" description="Helical" evidence="7">
    <location>
        <begin position="70"/>
        <end position="90"/>
    </location>
</feature>
<dbReference type="Pfam" id="PF00672">
    <property type="entry name" value="HAMP"/>
    <property type="match status" value="1"/>
</dbReference>
<dbReference type="Proteomes" id="UP000298246">
    <property type="component" value="Unassembled WGS sequence"/>
</dbReference>
<comment type="subcellular location">
    <subcellularLocation>
        <location evidence="1">Cell membrane</location>
    </subcellularLocation>
</comment>
<evidence type="ECO:0000256" key="4">
    <source>
        <dbReference type="ARBA" id="ARBA00023224"/>
    </source>
</evidence>
<reference evidence="10 11" key="1">
    <citation type="submission" date="2017-03" db="EMBL/GenBank/DDBJ databases">
        <title>Isolation of Levoglucosan Utilizing Bacteria.</title>
        <authorList>
            <person name="Arya A.S."/>
        </authorList>
    </citation>
    <scope>NUCLEOTIDE SEQUENCE [LARGE SCALE GENOMIC DNA]</scope>
    <source>
        <strain evidence="10 11">MEC069</strain>
    </source>
</reference>
<name>A0A4Y8Q6A0_9BACL</name>
<dbReference type="Gene3D" id="3.30.450.20">
    <property type="entry name" value="PAS domain"/>
    <property type="match status" value="1"/>
</dbReference>
<evidence type="ECO:0000313" key="11">
    <source>
        <dbReference type="Proteomes" id="UP000298246"/>
    </source>
</evidence>
<evidence type="ECO:0000256" key="7">
    <source>
        <dbReference type="SAM" id="Phobius"/>
    </source>
</evidence>
<evidence type="ECO:0000256" key="5">
    <source>
        <dbReference type="ARBA" id="ARBA00029447"/>
    </source>
</evidence>
<dbReference type="PANTHER" id="PTHR32089:SF112">
    <property type="entry name" value="LYSOZYME-LIKE PROTEIN-RELATED"/>
    <property type="match status" value="1"/>
</dbReference>
<dbReference type="PROSITE" id="PS50885">
    <property type="entry name" value="HAMP"/>
    <property type="match status" value="1"/>
</dbReference>
<dbReference type="GO" id="GO:0005886">
    <property type="term" value="C:plasma membrane"/>
    <property type="evidence" value="ECO:0007669"/>
    <property type="project" value="UniProtKB-SubCell"/>
</dbReference>
<evidence type="ECO:0000256" key="1">
    <source>
        <dbReference type="ARBA" id="ARBA00004236"/>
    </source>
</evidence>
<dbReference type="InterPro" id="IPR004089">
    <property type="entry name" value="MCPsignal_dom"/>
</dbReference>
<keyword evidence="11" id="KW-1185">Reference proteome</keyword>
<dbReference type="PANTHER" id="PTHR32089">
    <property type="entry name" value="METHYL-ACCEPTING CHEMOTAXIS PROTEIN MCPB"/>
    <property type="match status" value="1"/>
</dbReference>
<sequence length="731" mass="79906">MIKSLYKSSQNHEFKRGAHTMWKVRRLREPLKNLQQRIRRGGWLGKLGQGLIALAGYIRQLSFKSMGTKFFLGFVVSNVIFVSIVGLFSYSISRGIVHDKVANASNETIKQAGGKFDLLFAQYGQMATELTIDTVVQEDLTKLMSSRTAEYDKIQTKDALHDFLSRKSNADKSITNITIVSMNGEKMATSQDRINLNPQIVDKVIADAQAGKEWLITATASYTESTEPTFGIAKVVSDIQNGDPLGVCMIEFRTSSLAEEIGKITLGDSGKVYLLSSEQAVIASVNKAEWSLPYANPLPGDFMTADNSNKTLEIGALGEMLVQSYKSPINGWVIVGMTPMAELVNAADRILLVTINSLWIAALSAAIIGFLMARRISRPLAALSDLMSRGESGDLNIRANFKRQDEIGVLGASFDRMMAQIQLLVQETSQSVIELHGKAQEIMSASKATATSAREIAISTEEIAKGAAGLSYEADLGNRLSMELGRNMNLLKKSNDEMSGSAAEVQRASEQGATFMSKLTQNSTNTETQIRLMGGNVTKLKNSTSSIQKILDVLTAMTKQTNILSLNASIEASRSGAAGKGFMVIAEEIRKLAEQSKKSIDLVGGIIDQIHEEVDLTLTSIQAVFPVFEDQVQAVRDTEHIFSQVETRMEGFIHLLGTVTTSIQHLDESQHALRTAMTNVSMVAQESSASSQEVASLCEEQLNVGNQLEELSEKLDYLSLSLKKSVDKFTY</sequence>
<dbReference type="Gene3D" id="1.10.287.950">
    <property type="entry name" value="Methyl-accepting chemotaxis protein"/>
    <property type="match status" value="1"/>
</dbReference>
<comment type="caution">
    <text evidence="10">The sequence shown here is derived from an EMBL/GenBank/DDBJ whole genome shotgun (WGS) entry which is preliminary data.</text>
</comment>
<dbReference type="SUPFAM" id="SSF58104">
    <property type="entry name" value="Methyl-accepting chemotaxis protein (MCP) signaling domain"/>
    <property type="match status" value="1"/>
</dbReference>
<keyword evidence="3 7" id="KW-0472">Membrane</keyword>
<dbReference type="Pfam" id="PF00015">
    <property type="entry name" value="MCPsignal"/>
    <property type="match status" value="1"/>
</dbReference>
<evidence type="ECO:0000256" key="3">
    <source>
        <dbReference type="ARBA" id="ARBA00023136"/>
    </source>
</evidence>
<feature type="domain" description="HAMP" evidence="9">
    <location>
        <begin position="374"/>
        <end position="426"/>
    </location>
</feature>
<accession>A0A4Y8Q6A0</accession>
<dbReference type="OrthoDB" id="9760371at2"/>
<dbReference type="SMART" id="SM00304">
    <property type="entry name" value="HAMP"/>
    <property type="match status" value="1"/>
</dbReference>
<feature type="transmembrane region" description="Helical" evidence="7">
    <location>
        <begin position="350"/>
        <end position="373"/>
    </location>
</feature>
<comment type="similarity">
    <text evidence="5">Belongs to the methyl-accepting chemotaxis (MCP) protein family.</text>
</comment>
<dbReference type="PROSITE" id="PS50111">
    <property type="entry name" value="CHEMOTAXIS_TRANSDUC_2"/>
    <property type="match status" value="1"/>
</dbReference>
<feature type="domain" description="Methyl-accepting transducer" evidence="8">
    <location>
        <begin position="452"/>
        <end position="695"/>
    </location>
</feature>
<keyword evidence="7" id="KW-1133">Transmembrane helix</keyword>
<dbReference type="GO" id="GO:0007165">
    <property type="term" value="P:signal transduction"/>
    <property type="evidence" value="ECO:0007669"/>
    <property type="project" value="UniProtKB-KW"/>
</dbReference>
<dbReference type="EMBL" id="MYFO01000007">
    <property type="protein sequence ID" value="TFE89346.1"/>
    <property type="molecule type" value="Genomic_DNA"/>
</dbReference>
<evidence type="ECO:0000259" key="9">
    <source>
        <dbReference type="PROSITE" id="PS50885"/>
    </source>
</evidence>
<dbReference type="SMART" id="SM00283">
    <property type="entry name" value="MA"/>
    <property type="match status" value="1"/>
</dbReference>